<dbReference type="InterPro" id="IPR027417">
    <property type="entry name" value="P-loop_NTPase"/>
</dbReference>
<protein>
    <submittedName>
        <fullName evidence="6">ABC transporter ATP-binding protein</fullName>
    </submittedName>
</protein>
<reference evidence="7" key="1">
    <citation type="submission" date="2018-12" db="EMBL/GenBank/DDBJ databases">
        <title>Tengunoibacter tsumagoiensis gen. nov., sp. nov., Dictyobacter kobayashii sp. nov., D. alpinus sp. nov., and D. joshuensis sp. nov. and description of Dictyobacteraceae fam. nov. within the order Ktedonobacterales isolated from Tengu-no-mugimeshi.</title>
        <authorList>
            <person name="Wang C.M."/>
            <person name="Zheng Y."/>
            <person name="Sakai Y."/>
            <person name="Toyoda A."/>
            <person name="Minakuchi Y."/>
            <person name="Abe K."/>
            <person name="Yokota A."/>
            <person name="Yabe S."/>
        </authorList>
    </citation>
    <scope>NUCLEOTIDE SEQUENCE [LARGE SCALE GENOMIC DNA]</scope>
    <source>
        <strain evidence="7">S-27</strain>
    </source>
</reference>
<keyword evidence="7" id="KW-1185">Reference proteome</keyword>
<dbReference type="GO" id="GO:0005886">
    <property type="term" value="C:plasma membrane"/>
    <property type="evidence" value="ECO:0007669"/>
    <property type="project" value="TreeGrafter"/>
</dbReference>
<dbReference type="CDD" id="cd03255">
    <property type="entry name" value="ABC_MJ0796_LolCDE_FtsE"/>
    <property type="match status" value="1"/>
</dbReference>
<dbReference type="AlphaFoldDB" id="A0A401ZGB2"/>
<dbReference type="Pfam" id="PF00005">
    <property type="entry name" value="ABC_tran"/>
    <property type="match status" value="1"/>
</dbReference>
<evidence type="ECO:0000313" key="7">
    <source>
        <dbReference type="Proteomes" id="UP000287224"/>
    </source>
</evidence>
<dbReference type="OrthoDB" id="9804270at2"/>
<dbReference type="PANTHER" id="PTHR24220:SF86">
    <property type="entry name" value="ABC TRANSPORTER ABCH.1"/>
    <property type="match status" value="1"/>
</dbReference>
<feature type="domain" description="ABC transporter" evidence="5">
    <location>
        <begin position="18"/>
        <end position="257"/>
    </location>
</feature>
<feature type="region of interest" description="Disordered" evidence="4">
    <location>
        <begin position="240"/>
        <end position="259"/>
    </location>
</feature>
<dbReference type="Proteomes" id="UP000287224">
    <property type="component" value="Unassembled WGS sequence"/>
</dbReference>
<dbReference type="GO" id="GO:0005524">
    <property type="term" value="F:ATP binding"/>
    <property type="evidence" value="ECO:0007669"/>
    <property type="project" value="UniProtKB-KW"/>
</dbReference>
<proteinExistence type="predicted"/>
<dbReference type="RefSeq" id="WP_126596926.1">
    <property type="nucleotide sequence ID" value="NZ_BIFQ01000001.1"/>
</dbReference>
<dbReference type="FunFam" id="3.40.50.300:FF:000032">
    <property type="entry name" value="Export ABC transporter ATP-binding protein"/>
    <property type="match status" value="1"/>
</dbReference>
<dbReference type="EMBL" id="BIFQ01000001">
    <property type="protein sequence ID" value="GCE05921.1"/>
    <property type="molecule type" value="Genomic_DNA"/>
</dbReference>
<dbReference type="SUPFAM" id="SSF52540">
    <property type="entry name" value="P-loop containing nucleoside triphosphate hydrolases"/>
    <property type="match status" value="1"/>
</dbReference>
<organism evidence="6 7">
    <name type="scientific">Dictyobacter aurantiacus</name>
    <dbReference type="NCBI Taxonomy" id="1936993"/>
    <lineage>
        <taxon>Bacteria</taxon>
        <taxon>Bacillati</taxon>
        <taxon>Chloroflexota</taxon>
        <taxon>Ktedonobacteria</taxon>
        <taxon>Ktedonobacterales</taxon>
        <taxon>Dictyobacteraceae</taxon>
        <taxon>Dictyobacter</taxon>
    </lineage>
</organism>
<name>A0A401ZGB2_9CHLR</name>
<gene>
    <name evidence="6" type="ORF">KDAU_32500</name>
</gene>
<keyword evidence="1" id="KW-0813">Transport</keyword>
<feature type="compositionally biased region" description="Polar residues" evidence="4">
    <location>
        <begin position="240"/>
        <end position="252"/>
    </location>
</feature>
<evidence type="ECO:0000259" key="5">
    <source>
        <dbReference type="PROSITE" id="PS50893"/>
    </source>
</evidence>
<dbReference type="SMART" id="SM00382">
    <property type="entry name" value="AAA"/>
    <property type="match status" value="1"/>
</dbReference>
<dbReference type="PANTHER" id="PTHR24220">
    <property type="entry name" value="IMPORT ATP-BINDING PROTEIN"/>
    <property type="match status" value="1"/>
</dbReference>
<dbReference type="InterPro" id="IPR017911">
    <property type="entry name" value="MacB-like_ATP-bd"/>
</dbReference>
<keyword evidence="3 6" id="KW-0067">ATP-binding</keyword>
<dbReference type="GO" id="GO:0022857">
    <property type="term" value="F:transmembrane transporter activity"/>
    <property type="evidence" value="ECO:0007669"/>
    <property type="project" value="TreeGrafter"/>
</dbReference>
<dbReference type="GO" id="GO:0098796">
    <property type="term" value="C:membrane protein complex"/>
    <property type="evidence" value="ECO:0007669"/>
    <property type="project" value="UniProtKB-ARBA"/>
</dbReference>
<evidence type="ECO:0000313" key="6">
    <source>
        <dbReference type="EMBL" id="GCE05921.1"/>
    </source>
</evidence>
<evidence type="ECO:0000256" key="2">
    <source>
        <dbReference type="ARBA" id="ARBA00022741"/>
    </source>
</evidence>
<dbReference type="InterPro" id="IPR015854">
    <property type="entry name" value="ABC_transpr_LolD-like"/>
</dbReference>
<accession>A0A401ZGB2</accession>
<evidence type="ECO:0000256" key="1">
    <source>
        <dbReference type="ARBA" id="ARBA00022448"/>
    </source>
</evidence>
<comment type="caution">
    <text evidence="6">The sequence shown here is derived from an EMBL/GenBank/DDBJ whole genome shotgun (WGS) entry which is preliminary data.</text>
</comment>
<evidence type="ECO:0000256" key="3">
    <source>
        <dbReference type="ARBA" id="ARBA00022840"/>
    </source>
</evidence>
<dbReference type="InterPro" id="IPR003593">
    <property type="entry name" value="AAA+_ATPase"/>
</dbReference>
<sequence>MQHLSPAPLRLSEDEIMIEAIAIRKEFTTGALHVQALKGVDLRIARGEVVAIMGPSGCGKTTLLNCLSGLDAVTSGLIRIAGRDIRSLSDRELTAFRAREMGFIFQTYNLLPVLSGLENVELPLLVSGVRAREARARAQASIEWVGLTRWARHRPAEMSGGQRQRFAIARALATAPALVWADEPTGALDSITSQEIIDLMLRLNREHGLTFVWVTHAPEVARQAQRLITMRDGLIEHDSLQTAARQSLSPQVPENGGMR</sequence>
<dbReference type="PROSITE" id="PS50893">
    <property type="entry name" value="ABC_TRANSPORTER_2"/>
    <property type="match status" value="1"/>
</dbReference>
<dbReference type="InterPro" id="IPR017871">
    <property type="entry name" value="ABC_transporter-like_CS"/>
</dbReference>
<dbReference type="Gene3D" id="3.40.50.300">
    <property type="entry name" value="P-loop containing nucleotide triphosphate hydrolases"/>
    <property type="match status" value="1"/>
</dbReference>
<keyword evidence="2" id="KW-0547">Nucleotide-binding</keyword>
<dbReference type="GO" id="GO:0016887">
    <property type="term" value="F:ATP hydrolysis activity"/>
    <property type="evidence" value="ECO:0007669"/>
    <property type="project" value="InterPro"/>
</dbReference>
<dbReference type="PROSITE" id="PS00211">
    <property type="entry name" value="ABC_TRANSPORTER_1"/>
    <property type="match status" value="1"/>
</dbReference>
<dbReference type="InterPro" id="IPR003439">
    <property type="entry name" value="ABC_transporter-like_ATP-bd"/>
</dbReference>
<evidence type="ECO:0000256" key="4">
    <source>
        <dbReference type="SAM" id="MobiDB-lite"/>
    </source>
</evidence>